<proteinExistence type="predicted"/>
<accession>A0ABQ1P7U6</accession>
<organism evidence="1 2">
    <name type="scientific">Halopseudomonas salina</name>
    <dbReference type="NCBI Taxonomy" id="1323744"/>
    <lineage>
        <taxon>Bacteria</taxon>
        <taxon>Pseudomonadati</taxon>
        <taxon>Pseudomonadota</taxon>
        <taxon>Gammaproteobacteria</taxon>
        <taxon>Pseudomonadales</taxon>
        <taxon>Pseudomonadaceae</taxon>
        <taxon>Halopseudomonas</taxon>
    </lineage>
</organism>
<dbReference type="EMBL" id="BMFF01000002">
    <property type="protein sequence ID" value="GGC91879.1"/>
    <property type="molecule type" value="Genomic_DNA"/>
</dbReference>
<reference evidence="2" key="1">
    <citation type="journal article" date="2019" name="Int. J. Syst. Evol. Microbiol.">
        <title>The Global Catalogue of Microorganisms (GCM) 10K type strain sequencing project: providing services to taxonomists for standard genome sequencing and annotation.</title>
        <authorList>
            <consortium name="The Broad Institute Genomics Platform"/>
            <consortium name="The Broad Institute Genome Sequencing Center for Infectious Disease"/>
            <person name="Wu L."/>
            <person name="Ma J."/>
        </authorList>
    </citation>
    <scope>NUCLEOTIDE SEQUENCE [LARGE SCALE GENOMIC DNA]</scope>
    <source>
        <strain evidence="2">CGMCC 1.12482</strain>
    </source>
</reference>
<name>A0ABQ1P7U6_9GAMM</name>
<gene>
    <name evidence="1" type="ORF">GCM10007418_09380</name>
</gene>
<dbReference type="RefSeq" id="WP_150276180.1">
    <property type="nucleotide sequence ID" value="NZ_BMFF01000002.1"/>
</dbReference>
<comment type="caution">
    <text evidence="1">The sequence shown here is derived from an EMBL/GenBank/DDBJ whole genome shotgun (WGS) entry which is preliminary data.</text>
</comment>
<keyword evidence="2" id="KW-1185">Reference proteome</keyword>
<evidence type="ECO:0000313" key="2">
    <source>
        <dbReference type="Proteomes" id="UP000638188"/>
    </source>
</evidence>
<sequence>MSSLTETIAMKIPVTAVSNPNGFKPGFVSCYDMRQILNDAASYFKLGDALAAVGILEDVLWSPKASKLSIVHWLRLPIYLQHAGSNEMAWQVLEIYRYRRKDWGSQKEIARTMREMAVNGNRKESFYVAMFWFICCEDRERASQIKAARSSLGMSAQDLKQFTKTLAEKNGTLPNAGDYLDDGFCALKTAVWQNICSLNPKRLQTRLQNYAHRQGMPFPKQLTEALIQYRLTEKEYRFDSIVALVRAQNL</sequence>
<dbReference type="Proteomes" id="UP000638188">
    <property type="component" value="Unassembled WGS sequence"/>
</dbReference>
<evidence type="ECO:0000313" key="1">
    <source>
        <dbReference type="EMBL" id="GGC91879.1"/>
    </source>
</evidence>
<protein>
    <submittedName>
        <fullName evidence="1">Uncharacterized protein</fullName>
    </submittedName>
</protein>